<evidence type="ECO:0000256" key="3">
    <source>
        <dbReference type="ARBA" id="ARBA00022692"/>
    </source>
</evidence>
<dbReference type="InterPro" id="IPR002781">
    <property type="entry name" value="TM_pro_TauE-like"/>
</dbReference>
<dbReference type="PANTHER" id="PTHR43701:SF2">
    <property type="entry name" value="MEMBRANE TRANSPORTER PROTEIN YJNA-RELATED"/>
    <property type="match status" value="1"/>
</dbReference>
<comment type="caution">
    <text evidence="7">The sequence shown here is derived from an EMBL/GenBank/DDBJ whole genome shotgun (WGS) entry which is preliminary data.</text>
</comment>
<keyword evidence="8" id="KW-1185">Reference proteome</keyword>
<dbReference type="Proteomes" id="UP000051884">
    <property type="component" value="Unassembled WGS sequence"/>
</dbReference>
<proteinExistence type="inferred from homology"/>
<keyword evidence="6" id="KW-1003">Cell membrane</keyword>
<feature type="transmembrane region" description="Helical" evidence="6">
    <location>
        <begin position="12"/>
        <end position="34"/>
    </location>
</feature>
<evidence type="ECO:0000256" key="1">
    <source>
        <dbReference type="ARBA" id="ARBA00004141"/>
    </source>
</evidence>
<dbReference type="InterPro" id="IPR051598">
    <property type="entry name" value="TSUP/Inactive_protease-like"/>
</dbReference>
<evidence type="ECO:0000256" key="6">
    <source>
        <dbReference type="RuleBase" id="RU363041"/>
    </source>
</evidence>
<evidence type="ECO:0000256" key="2">
    <source>
        <dbReference type="ARBA" id="ARBA00009142"/>
    </source>
</evidence>
<evidence type="ECO:0000256" key="4">
    <source>
        <dbReference type="ARBA" id="ARBA00022989"/>
    </source>
</evidence>
<feature type="transmembrane region" description="Helical" evidence="6">
    <location>
        <begin position="85"/>
        <end position="105"/>
    </location>
</feature>
<keyword evidence="5 6" id="KW-0472">Membrane</keyword>
<dbReference type="EMBL" id="JQCH01000023">
    <property type="protein sequence ID" value="KRO08842.1"/>
    <property type="molecule type" value="Genomic_DNA"/>
</dbReference>
<reference evidence="7 8" key="1">
    <citation type="journal article" date="2015" name="Genome Announc.">
        <title>Expanding the biotechnology potential of lactobacilli through comparative genomics of 213 strains and associated genera.</title>
        <authorList>
            <person name="Sun Z."/>
            <person name="Harris H.M."/>
            <person name="McCann A."/>
            <person name="Guo C."/>
            <person name="Argimon S."/>
            <person name="Zhang W."/>
            <person name="Yang X."/>
            <person name="Jeffery I.B."/>
            <person name="Cooney J.C."/>
            <person name="Kagawa T.F."/>
            <person name="Liu W."/>
            <person name="Song Y."/>
            <person name="Salvetti E."/>
            <person name="Wrobel A."/>
            <person name="Rasinkangas P."/>
            <person name="Parkhill J."/>
            <person name="Rea M.C."/>
            <person name="O'Sullivan O."/>
            <person name="Ritari J."/>
            <person name="Douillard F.P."/>
            <person name="Paul Ross R."/>
            <person name="Yang R."/>
            <person name="Briner A.E."/>
            <person name="Felis G.E."/>
            <person name="de Vos W.M."/>
            <person name="Barrangou R."/>
            <person name="Klaenhammer T.R."/>
            <person name="Caufield P.W."/>
            <person name="Cui Y."/>
            <person name="Zhang H."/>
            <person name="O'Toole P.W."/>
        </authorList>
    </citation>
    <scope>NUCLEOTIDE SEQUENCE [LARGE SCALE GENOMIC DNA]</scope>
    <source>
        <strain evidence="7 8">DSM 26202</strain>
    </source>
</reference>
<gene>
    <name evidence="7" type="ORF">IV59_GL001116</name>
</gene>
<feature type="transmembrane region" description="Helical" evidence="6">
    <location>
        <begin position="40"/>
        <end position="73"/>
    </location>
</feature>
<dbReference type="RefSeq" id="WP_235808578.1">
    <property type="nucleotide sequence ID" value="NZ_JQCH01000023.1"/>
</dbReference>
<organism evidence="7 8">
    <name type="scientific">Paucilactobacillus hokkaidonensis</name>
    <dbReference type="NCBI Taxonomy" id="1193095"/>
    <lineage>
        <taxon>Bacteria</taxon>
        <taxon>Bacillati</taxon>
        <taxon>Bacillota</taxon>
        <taxon>Bacilli</taxon>
        <taxon>Lactobacillales</taxon>
        <taxon>Lactobacillaceae</taxon>
        <taxon>Paucilactobacillus</taxon>
    </lineage>
</organism>
<feature type="transmembrane region" description="Helical" evidence="6">
    <location>
        <begin position="191"/>
        <end position="208"/>
    </location>
</feature>
<keyword evidence="3 6" id="KW-0812">Transmembrane</keyword>
<name>A0ABR5Q3E5_9LACO</name>
<evidence type="ECO:0000256" key="5">
    <source>
        <dbReference type="ARBA" id="ARBA00023136"/>
    </source>
</evidence>
<feature type="transmembrane region" description="Helical" evidence="6">
    <location>
        <begin position="150"/>
        <end position="179"/>
    </location>
</feature>
<keyword evidence="4 6" id="KW-1133">Transmembrane helix</keyword>
<dbReference type="Pfam" id="PF01925">
    <property type="entry name" value="TauE"/>
    <property type="match status" value="1"/>
</dbReference>
<dbReference type="PANTHER" id="PTHR43701">
    <property type="entry name" value="MEMBRANE TRANSPORTER PROTEIN MJ0441-RELATED"/>
    <property type="match status" value="1"/>
</dbReference>
<sequence>MTILFLMKKKAILMNIILLGIIGLIIGTLVILFGGGGAAIYLGILTGVFGLKASAAAATSLVTVLPSLIMGAWRYYRQGQINTKVGNQILISAIPAVIIGSLLSSYIPNSIYAWLIGVILILLGLSMFLQNRNKSAESKAQTVNTARLKAGLYGILGGLMVGVAGMSGGAVILAGLFLLGLKDFKATATSTYVLVFMSATGALFHIAGGQVDWQAGLPLMVGALFGAMIAPKLAQLLAKTRITQYMKPAIGVFLALLGIKSLL</sequence>
<evidence type="ECO:0000313" key="8">
    <source>
        <dbReference type="Proteomes" id="UP000051884"/>
    </source>
</evidence>
<feature type="transmembrane region" description="Helical" evidence="6">
    <location>
        <begin position="215"/>
        <end position="233"/>
    </location>
</feature>
<feature type="transmembrane region" description="Helical" evidence="6">
    <location>
        <begin position="111"/>
        <end position="129"/>
    </location>
</feature>
<protein>
    <recommendedName>
        <fullName evidence="6">Probable membrane transporter protein</fullName>
    </recommendedName>
</protein>
<comment type="similarity">
    <text evidence="2 6">Belongs to the 4-toluene sulfonate uptake permease (TSUP) (TC 2.A.102) family.</text>
</comment>
<comment type="subcellular location">
    <subcellularLocation>
        <location evidence="6">Cell membrane</location>
        <topology evidence="6">Multi-pass membrane protein</topology>
    </subcellularLocation>
    <subcellularLocation>
        <location evidence="1">Membrane</location>
        <topology evidence="1">Multi-pass membrane protein</topology>
    </subcellularLocation>
</comment>
<accession>A0ABR5Q3E5</accession>
<evidence type="ECO:0000313" key="7">
    <source>
        <dbReference type="EMBL" id="KRO08842.1"/>
    </source>
</evidence>